<dbReference type="GO" id="GO:0006310">
    <property type="term" value="P:DNA recombination"/>
    <property type="evidence" value="ECO:0007669"/>
    <property type="project" value="InterPro"/>
</dbReference>
<evidence type="ECO:0000313" key="9">
    <source>
        <dbReference type="EMBL" id="KKN83770.1"/>
    </source>
</evidence>
<dbReference type="Gene3D" id="3.90.1640.30">
    <property type="match status" value="1"/>
</dbReference>
<dbReference type="GO" id="GO:0008409">
    <property type="term" value="F:5'-3' exonuclease activity"/>
    <property type="evidence" value="ECO:0007669"/>
    <property type="project" value="InterPro"/>
</dbReference>
<evidence type="ECO:0000259" key="7">
    <source>
        <dbReference type="Pfam" id="PF02272"/>
    </source>
</evidence>
<proteinExistence type="inferred from homology"/>
<dbReference type="InterPro" id="IPR001667">
    <property type="entry name" value="DDH_dom"/>
</dbReference>
<feature type="domain" description="DHHA1" evidence="7">
    <location>
        <begin position="365"/>
        <end position="458"/>
    </location>
</feature>
<evidence type="ECO:0000256" key="3">
    <source>
        <dbReference type="ARBA" id="ARBA00022722"/>
    </source>
</evidence>
<dbReference type="PANTHER" id="PTHR30255">
    <property type="entry name" value="SINGLE-STRANDED-DNA-SPECIFIC EXONUCLEASE RECJ"/>
    <property type="match status" value="1"/>
</dbReference>
<dbReference type="SUPFAM" id="SSF64182">
    <property type="entry name" value="DHH phosphoesterases"/>
    <property type="match status" value="1"/>
</dbReference>
<dbReference type="GO" id="GO:0006281">
    <property type="term" value="P:DNA repair"/>
    <property type="evidence" value="ECO:0007669"/>
    <property type="project" value="InterPro"/>
</dbReference>
<dbReference type="GO" id="GO:0003676">
    <property type="term" value="F:nucleic acid binding"/>
    <property type="evidence" value="ECO:0007669"/>
    <property type="project" value="InterPro"/>
</dbReference>
<dbReference type="InterPro" id="IPR041122">
    <property type="entry name" value="RecJ_OB"/>
</dbReference>
<evidence type="ECO:0000259" key="6">
    <source>
        <dbReference type="Pfam" id="PF01368"/>
    </source>
</evidence>
<dbReference type="Pfam" id="PF17768">
    <property type="entry name" value="RecJ_OB"/>
    <property type="match status" value="1"/>
</dbReference>
<comment type="caution">
    <text evidence="9">The sequence shown here is derived from an EMBL/GenBank/DDBJ whole genome shotgun (WGS) entry which is preliminary data.</text>
</comment>
<dbReference type="InterPro" id="IPR003156">
    <property type="entry name" value="DHHA1_dom"/>
</dbReference>
<dbReference type="Pfam" id="PF02272">
    <property type="entry name" value="DHHA1"/>
    <property type="match status" value="1"/>
</dbReference>
<dbReference type="EMBL" id="LAZR01000180">
    <property type="protein sequence ID" value="KKN83770.1"/>
    <property type="molecule type" value="Genomic_DNA"/>
</dbReference>
<gene>
    <name evidence="9" type="ORF">LCGC14_0295950</name>
</gene>
<dbReference type="InterPro" id="IPR004610">
    <property type="entry name" value="RecJ"/>
</dbReference>
<dbReference type="Pfam" id="PF01368">
    <property type="entry name" value="DHH"/>
    <property type="match status" value="1"/>
</dbReference>
<dbReference type="Gene3D" id="3.10.310.30">
    <property type="match status" value="1"/>
</dbReference>
<keyword evidence="5" id="KW-0269">Exonuclease</keyword>
<dbReference type="PANTHER" id="PTHR30255:SF2">
    <property type="entry name" value="SINGLE-STRANDED-DNA-SPECIFIC EXONUCLEASE RECJ"/>
    <property type="match status" value="1"/>
</dbReference>
<evidence type="ECO:0000256" key="2">
    <source>
        <dbReference type="ARBA" id="ARBA00019841"/>
    </source>
</evidence>
<name>A0A0F9TRY6_9ZZZZ</name>
<sequence>MTANTWKCRALQWRIAASFDGAAELARQVRTSPLVAQVLANRGITDPDEARAFLNPKLSDLRDPAELAGVEPAARHIAGAVRAGRRIVIYGDYDVDGMTSIAILKSCLDLVDADVDYYVPHRLEEGYGLHTEAVETIIRDGAKLIVTVDCGIGAVDAVAAARAAGVDVIVTDHHALPADLAPANVIVHPAVPAGHYPFADLAGAGVAFKLAWQLARELCGSTRVDEPMRDFLLSATCLAALGTIADVVPLVGENRVLAVHGLMGLPQAPHIGLRALIASAGLDGEKLDAYHVGFVLAPRLNAAGRMGHARLAVDLLTGAAGDRCGEIAEYLAAQNTERQRVERAITAEAIEMVESNNLAADDRRAIVLASDKWHGGVIGIVASRLVDRFHRPAILIAINGDGVGQGSGRSVKGLHMREAMDACSEHLLSFGGHAMAGGLKIDPARIDAFADAFVQYANDHLAADAIAATLALDAETTLSALSFPVVNHLARLAPHGQGNPQPLVAVRRCRVVSAPRRMGKSGKTLGMILGQDNVTMRAVGFGMGDLADRLAGVNEIDVAAAPNLNTYQGRTNVELMLKDVVWE</sequence>
<dbReference type="InterPro" id="IPR051673">
    <property type="entry name" value="SSDNA_exonuclease_RecJ"/>
</dbReference>
<evidence type="ECO:0000256" key="1">
    <source>
        <dbReference type="ARBA" id="ARBA00005915"/>
    </source>
</evidence>
<protein>
    <recommendedName>
        <fullName evidence="2">Single-stranded-DNA-specific exonuclease RecJ</fullName>
    </recommendedName>
</protein>
<reference evidence="9" key="1">
    <citation type="journal article" date="2015" name="Nature">
        <title>Complex archaea that bridge the gap between prokaryotes and eukaryotes.</title>
        <authorList>
            <person name="Spang A."/>
            <person name="Saw J.H."/>
            <person name="Jorgensen S.L."/>
            <person name="Zaremba-Niedzwiedzka K."/>
            <person name="Martijn J."/>
            <person name="Lind A.E."/>
            <person name="van Eijk R."/>
            <person name="Schleper C."/>
            <person name="Guy L."/>
            <person name="Ettema T.J."/>
        </authorList>
    </citation>
    <scope>NUCLEOTIDE SEQUENCE</scope>
</reference>
<keyword evidence="4" id="KW-0378">Hydrolase</keyword>
<accession>A0A0F9TRY6</accession>
<feature type="domain" description="DDH" evidence="6">
    <location>
        <begin position="86"/>
        <end position="235"/>
    </location>
</feature>
<evidence type="ECO:0000259" key="8">
    <source>
        <dbReference type="Pfam" id="PF17768"/>
    </source>
</evidence>
<dbReference type="AlphaFoldDB" id="A0A0F9TRY6"/>
<evidence type="ECO:0000256" key="5">
    <source>
        <dbReference type="ARBA" id="ARBA00022839"/>
    </source>
</evidence>
<dbReference type="InterPro" id="IPR038763">
    <property type="entry name" value="DHH_sf"/>
</dbReference>
<evidence type="ECO:0000256" key="4">
    <source>
        <dbReference type="ARBA" id="ARBA00022801"/>
    </source>
</evidence>
<dbReference type="NCBIfam" id="TIGR00644">
    <property type="entry name" value="recJ"/>
    <property type="match status" value="1"/>
</dbReference>
<organism evidence="9">
    <name type="scientific">marine sediment metagenome</name>
    <dbReference type="NCBI Taxonomy" id="412755"/>
    <lineage>
        <taxon>unclassified sequences</taxon>
        <taxon>metagenomes</taxon>
        <taxon>ecological metagenomes</taxon>
    </lineage>
</organism>
<feature type="domain" description="RecJ OB" evidence="8">
    <location>
        <begin position="472"/>
        <end position="579"/>
    </location>
</feature>
<keyword evidence="3" id="KW-0540">Nuclease</keyword>
<comment type="similarity">
    <text evidence="1">Belongs to the RecJ family.</text>
</comment>